<dbReference type="Pfam" id="PF03104">
    <property type="entry name" value="DNA_pol_B_exo1"/>
    <property type="match status" value="2"/>
</dbReference>
<dbReference type="Pfam" id="PF00136">
    <property type="entry name" value="DNA_pol_B"/>
    <property type="match status" value="1"/>
</dbReference>
<dbReference type="Gene3D" id="3.30.420.10">
    <property type="entry name" value="Ribonuclease H-like superfamily/Ribonuclease H"/>
    <property type="match status" value="1"/>
</dbReference>
<keyword evidence="5 7" id="KW-0238">DNA-binding</keyword>
<sequence length="797" mass="92468">MKKMHNYYETNIRAMEVDVFVLDFSYDVEERSPEIYIWGISREGERVVILEKEFRPYFYALLETDTDPETLATEIKGLSKPQSPITDVKLLEKKYYGEPVKTLRIQTIIPAYVRIYRDQVAKLKGIREVLEADIRFYMRYSIDSGVKPFHWLKAEVEEDELGGLRVKKCYKLKKILKIYEANPPIMRTMAFDIEVYNKYGFPDPKRDPIIVIGVWTAEGPRQFINLRGDDIEVIRDFVKFVVDYDPDIILGYNSNGFDWQYLTERASSRNLKVDVGRKVGSEPSQGTYGHFSIMGRLNVDLLGFAEGVEEVKVKSLDNIADYLGVVPKASRVNLEWYQIPEYWADPKKRDTVLKYNLDDARSTYLLKDVFLPFGEQLTIISGLPLDQLPMASVGYRVEWLLMREAYKFNELIPNRLERPHESYKGGLVIEPKPGIHENVVVLDFTSMYPSIMVKYNIGPDTLVRGECRDCWTAPEVGYKFRKSPDGFYRRILKVLLEERKAIKEKLKDVTDEYERRRLEERQKALKVMANAFYGYMGWLNARWYSKEGAEAVTAWGRETIRKAIEMASGMGFEIIYGDTDSIFVKGDLSKVGRLVEEITSRLDLEIKVDKKYKRIFFTENKKRYAGLTEENKIDIVGFEAIRGDWCELAKEAQRMVIETTLLKGVDEAVKKAKEIIMRIRRREFNLQELVIWKSLEKSLEEYEVDAPHVIAAKKAMSSGYVIMKGGKIGYVVVKGVGKVSDRVEPYFMVKDKNRIDVDYYVDKQIVPAVLRILEPFGIKESNLKGGGMDILSYFRDR</sequence>
<dbReference type="STRING" id="671065.MetMK1DRAFT_00029830"/>
<dbReference type="Gene3D" id="1.10.132.60">
    <property type="entry name" value="DNA polymerase family B, C-terminal domain"/>
    <property type="match status" value="1"/>
</dbReference>
<dbReference type="EMBL" id="JH597770">
    <property type="protein sequence ID" value="EHP68542.1"/>
    <property type="molecule type" value="Genomic_DNA"/>
</dbReference>
<feature type="domain" description="DNA-directed DNA polymerase family B multifunctional" evidence="9">
    <location>
        <begin position="395"/>
        <end position="775"/>
    </location>
</feature>
<dbReference type="NCBIfam" id="TIGR00592">
    <property type="entry name" value="pol2"/>
    <property type="match status" value="1"/>
</dbReference>
<protein>
    <recommendedName>
        <fullName evidence="7">DNA polymerase</fullName>
        <ecNumber evidence="7">2.7.7.7</ecNumber>
    </recommendedName>
</protein>
<evidence type="ECO:0000256" key="1">
    <source>
        <dbReference type="ARBA" id="ARBA00005755"/>
    </source>
</evidence>
<dbReference type="EC" id="2.7.7.7" evidence="7"/>
<keyword evidence="12" id="KW-1185">Reference proteome</keyword>
<dbReference type="InterPro" id="IPR006134">
    <property type="entry name" value="DNA-dir_DNA_pol_B_multi_dom"/>
</dbReference>
<dbReference type="PRINTS" id="PR00106">
    <property type="entry name" value="DNAPOLB"/>
</dbReference>
<feature type="coiled-coil region" evidence="8">
    <location>
        <begin position="492"/>
        <end position="523"/>
    </location>
</feature>
<dbReference type="InterPro" id="IPR043502">
    <property type="entry name" value="DNA/RNA_pol_sf"/>
</dbReference>
<evidence type="ECO:0000256" key="8">
    <source>
        <dbReference type="SAM" id="Coils"/>
    </source>
</evidence>
<keyword evidence="2 7" id="KW-0808">Transferase</keyword>
<evidence type="ECO:0000313" key="12">
    <source>
        <dbReference type="Proteomes" id="UP000003980"/>
    </source>
</evidence>
<dbReference type="PROSITE" id="PS00116">
    <property type="entry name" value="DNA_POLYMERASE_B"/>
    <property type="match status" value="1"/>
</dbReference>
<dbReference type="InterPro" id="IPR036397">
    <property type="entry name" value="RNaseH_sf"/>
</dbReference>
<keyword evidence="4 7" id="KW-0239">DNA-directed DNA polymerase</keyword>
<gene>
    <name evidence="11" type="ORF">MetMK1DRAFT_00029830</name>
</gene>
<dbReference type="CDD" id="cd05781">
    <property type="entry name" value="DNA_polB_B3_exo"/>
    <property type="match status" value="1"/>
</dbReference>
<dbReference type="Proteomes" id="UP000003980">
    <property type="component" value="Unassembled WGS sequence"/>
</dbReference>
<keyword evidence="7" id="KW-0235">DNA replication</keyword>
<evidence type="ECO:0000313" key="11">
    <source>
        <dbReference type="EMBL" id="EHP68542.1"/>
    </source>
</evidence>
<dbReference type="eggNOG" id="arCOG00328">
    <property type="taxonomic scope" value="Archaea"/>
</dbReference>
<dbReference type="InterPro" id="IPR017964">
    <property type="entry name" value="DNA-dir_DNA_pol_B_CS"/>
</dbReference>
<dbReference type="SUPFAM" id="SSF56672">
    <property type="entry name" value="DNA/RNA polymerases"/>
    <property type="match status" value="1"/>
</dbReference>
<dbReference type="HOGENOM" id="CLU_000203_6_0_2"/>
<evidence type="ECO:0000259" key="9">
    <source>
        <dbReference type="Pfam" id="PF00136"/>
    </source>
</evidence>
<dbReference type="PANTHER" id="PTHR10322">
    <property type="entry name" value="DNA POLYMERASE CATALYTIC SUBUNIT"/>
    <property type="match status" value="1"/>
</dbReference>
<organism evidence="11 12">
    <name type="scientific">Metallosphaera yellowstonensis MK1</name>
    <dbReference type="NCBI Taxonomy" id="671065"/>
    <lineage>
        <taxon>Archaea</taxon>
        <taxon>Thermoproteota</taxon>
        <taxon>Thermoprotei</taxon>
        <taxon>Sulfolobales</taxon>
        <taxon>Sulfolobaceae</taxon>
        <taxon>Metallosphaera</taxon>
    </lineage>
</organism>
<dbReference type="AlphaFoldDB" id="H2C8R6"/>
<evidence type="ECO:0000256" key="3">
    <source>
        <dbReference type="ARBA" id="ARBA00022695"/>
    </source>
</evidence>
<dbReference type="InterPro" id="IPR006172">
    <property type="entry name" value="DNA-dir_DNA_pol_B"/>
</dbReference>
<comment type="similarity">
    <text evidence="1 7">Belongs to the DNA polymerase type-B family.</text>
</comment>
<comment type="catalytic activity">
    <reaction evidence="6 7">
        <text>DNA(n) + a 2'-deoxyribonucleoside 5'-triphosphate = DNA(n+1) + diphosphate</text>
        <dbReference type="Rhea" id="RHEA:22508"/>
        <dbReference type="Rhea" id="RHEA-COMP:17339"/>
        <dbReference type="Rhea" id="RHEA-COMP:17340"/>
        <dbReference type="ChEBI" id="CHEBI:33019"/>
        <dbReference type="ChEBI" id="CHEBI:61560"/>
        <dbReference type="ChEBI" id="CHEBI:173112"/>
        <dbReference type="EC" id="2.7.7.7"/>
    </reaction>
</comment>
<dbReference type="Gene3D" id="3.30.342.10">
    <property type="entry name" value="DNA Polymerase, chain B, domain 1"/>
    <property type="match status" value="1"/>
</dbReference>
<dbReference type="GO" id="GO:0006261">
    <property type="term" value="P:DNA-templated DNA replication"/>
    <property type="evidence" value="ECO:0007669"/>
    <property type="project" value="TreeGrafter"/>
</dbReference>
<feature type="domain" description="DNA-directed DNA polymerase family B exonuclease" evidence="10">
    <location>
        <begin position="229"/>
        <end position="306"/>
    </location>
</feature>
<evidence type="ECO:0000256" key="2">
    <source>
        <dbReference type="ARBA" id="ARBA00022679"/>
    </source>
</evidence>
<accession>H2C8R6</accession>
<evidence type="ECO:0000256" key="4">
    <source>
        <dbReference type="ARBA" id="ARBA00022932"/>
    </source>
</evidence>
<dbReference type="SMART" id="SM00486">
    <property type="entry name" value="POLBc"/>
    <property type="match status" value="1"/>
</dbReference>
<dbReference type="InterPro" id="IPR050240">
    <property type="entry name" value="DNA_pol_type-B"/>
</dbReference>
<dbReference type="GO" id="GO:0003887">
    <property type="term" value="F:DNA-directed DNA polymerase activity"/>
    <property type="evidence" value="ECO:0007669"/>
    <property type="project" value="UniProtKB-KW"/>
</dbReference>
<dbReference type="PANTHER" id="PTHR10322:SF23">
    <property type="entry name" value="DNA POLYMERASE DELTA CATALYTIC SUBUNIT"/>
    <property type="match status" value="1"/>
</dbReference>
<dbReference type="Gene3D" id="3.90.1600.10">
    <property type="entry name" value="Palm domain of DNA polymerase"/>
    <property type="match status" value="1"/>
</dbReference>
<evidence type="ECO:0000256" key="6">
    <source>
        <dbReference type="ARBA" id="ARBA00049244"/>
    </source>
</evidence>
<proteinExistence type="inferred from homology"/>
<evidence type="ECO:0000256" key="7">
    <source>
        <dbReference type="RuleBase" id="RU000442"/>
    </source>
</evidence>
<dbReference type="GO" id="GO:0003677">
    <property type="term" value="F:DNA binding"/>
    <property type="evidence" value="ECO:0007669"/>
    <property type="project" value="UniProtKB-KW"/>
</dbReference>
<dbReference type="InterPro" id="IPR012337">
    <property type="entry name" value="RNaseH-like_sf"/>
</dbReference>
<dbReference type="InterPro" id="IPR006133">
    <property type="entry name" value="DNA-dir_DNA_pol_B_exonuc"/>
</dbReference>
<dbReference type="Gene3D" id="1.10.287.690">
    <property type="entry name" value="Helix hairpin bin"/>
    <property type="match status" value="1"/>
</dbReference>
<keyword evidence="3 7" id="KW-0548">Nucleotidyltransferase</keyword>
<dbReference type="InterPro" id="IPR042087">
    <property type="entry name" value="DNA_pol_B_thumb"/>
</dbReference>
<evidence type="ECO:0000256" key="5">
    <source>
        <dbReference type="ARBA" id="ARBA00023125"/>
    </source>
</evidence>
<name>H2C8R6_9CREN</name>
<keyword evidence="8" id="KW-0175">Coiled coil</keyword>
<dbReference type="SUPFAM" id="SSF53098">
    <property type="entry name" value="Ribonuclease H-like"/>
    <property type="match status" value="1"/>
</dbReference>
<dbReference type="GO" id="GO:0000166">
    <property type="term" value="F:nucleotide binding"/>
    <property type="evidence" value="ECO:0007669"/>
    <property type="project" value="InterPro"/>
</dbReference>
<reference evidence="11 12" key="1">
    <citation type="submission" date="2012-01" db="EMBL/GenBank/DDBJ databases">
        <title>Improved High-Quality Draft sequence of Metallosphaera yellowstonensis MK1.</title>
        <authorList>
            <consortium name="US DOE Joint Genome Institute"/>
            <person name="Lucas S."/>
            <person name="Han J."/>
            <person name="Cheng J.-F."/>
            <person name="Goodwin L."/>
            <person name="Pitluck S."/>
            <person name="Peters L."/>
            <person name="Teshima H."/>
            <person name="Detter J.C."/>
            <person name="Han C."/>
            <person name="Tapia R."/>
            <person name="Land M."/>
            <person name="Hauser L."/>
            <person name="Kyrpides N."/>
            <person name="Kozubal M."/>
            <person name="Macur R.E."/>
            <person name="Jay Z."/>
            <person name="Inskeep W."/>
            <person name="Woyke T."/>
        </authorList>
    </citation>
    <scope>NUCLEOTIDE SEQUENCE [LARGE SCALE GENOMIC DNA]</scope>
    <source>
        <strain evidence="11 12">MK1</strain>
    </source>
</reference>
<evidence type="ECO:0000259" key="10">
    <source>
        <dbReference type="Pfam" id="PF03104"/>
    </source>
</evidence>
<dbReference type="InterPro" id="IPR023211">
    <property type="entry name" value="DNA_pol_palm_dom_sf"/>
</dbReference>
<feature type="domain" description="DNA-directed DNA polymerase family B exonuclease" evidence="10">
    <location>
        <begin position="129"/>
        <end position="218"/>
    </location>
</feature>